<dbReference type="Pfam" id="PF18884">
    <property type="entry name" value="TSP3_bac"/>
    <property type="match status" value="2"/>
</dbReference>
<organism evidence="7 8">
    <name type="scientific">Candidatus Falkowbacteria bacterium GW2011_GWE1_38_31</name>
    <dbReference type="NCBI Taxonomy" id="1618638"/>
    <lineage>
        <taxon>Bacteria</taxon>
        <taxon>Candidatus Falkowiibacteriota</taxon>
    </lineage>
</organism>
<keyword evidence="6" id="KW-1133">Transmembrane helix</keyword>
<evidence type="ECO:0000313" key="8">
    <source>
        <dbReference type="Proteomes" id="UP000034022"/>
    </source>
</evidence>
<keyword evidence="6" id="KW-0812">Transmembrane</keyword>
<feature type="region of interest" description="Disordered" evidence="5">
    <location>
        <begin position="98"/>
        <end position="117"/>
    </location>
</feature>
<comment type="caution">
    <text evidence="7">The sequence shown here is derived from an EMBL/GenBank/DDBJ whole genome shotgun (WGS) entry which is preliminary data.</text>
</comment>
<evidence type="ECO:0000256" key="1">
    <source>
        <dbReference type="ARBA" id="ARBA00004613"/>
    </source>
</evidence>
<evidence type="ECO:0008006" key="9">
    <source>
        <dbReference type="Google" id="ProtNLM"/>
    </source>
</evidence>
<comment type="subcellular location">
    <subcellularLocation>
        <location evidence="1">Secreted</location>
    </subcellularLocation>
</comment>
<proteinExistence type="predicted"/>
<dbReference type="AlphaFoldDB" id="A0A0G0MYE0"/>
<name>A0A0G0MYE0_9BACT</name>
<gene>
    <name evidence="7" type="ORF">US91_C0008G0041</name>
</gene>
<accession>A0A0G0MYE0</accession>
<evidence type="ECO:0000256" key="6">
    <source>
        <dbReference type="SAM" id="Phobius"/>
    </source>
</evidence>
<feature type="transmembrane region" description="Helical" evidence="6">
    <location>
        <begin position="41"/>
        <end position="64"/>
    </location>
</feature>
<reference evidence="7 8" key="1">
    <citation type="journal article" date="2015" name="Nature">
        <title>rRNA introns, odd ribosomes, and small enigmatic genomes across a large radiation of phyla.</title>
        <authorList>
            <person name="Brown C.T."/>
            <person name="Hug L.A."/>
            <person name="Thomas B.C."/>
            <person name="Sharon I."/>
            <person name="Castelle C.J."/>
            <person name="Singh A."/>
            <person name="Wilkins M.J."/>
            <person name="Williams K.H."/>
            <person name="Banfield J.F."/>
        </authorList>
    </citation>
    <scope>NUCLEOTIDE SEQUENCE [LARGE SCALE GENOMIC DNA]</scope>
</reference>
<feature type="compositionally biased region" description="Acidic residues" evidence="5">
    <location>
        <begin position="98"/>
        <end position="116"/>
    </location>
</feature>
<evidence type="ECO:0000313" key="7">
    <source>
        <dbReference type="EMBL" id="KKQ69921.1"/>
    </source>
</evidence>
<protein>
    <recommendedName>
        <fullName evidence="9">Thrombospondin type 3 repeat superfamily protein</fullName>
    </recommendedName>
</protein>
<evidence type="ECO:0000256" key="2">
    <source>
        <dbReference type="ARBA" id="ARBA00022525"/>
    </source>
</evidence>
<keyword evidence="4" id="KW-0106">Calcium</keyword>
<sequence length="338" mass="37031">MPDNQNIEISTAKFQEKKVIIHTMPKRFIGSRIVVQGHKGVGIFILAIGALLMIGALAALYFFILKPQSESAPLITQSVEETVETENNSVLAPSIAVEDEETAVGEEDDNTADESDVVPPLDIKEININDIATSTDVATNTEEIADNNPSSSIKVPATDSDGDGLSDLEEVLLDCNISNSDSDGDGYSDHDELMKLYNPAGAGKLIVNPNIEKYTNNNYKYSLYYPNTWLKTNVDGENSILFQAGNSQYVQIIVQENTAGKNLDDWYLSLMGASEIAGNQRLYKAGWSGIKNLDNQIVYLSNLNMEAVFTISYNTGMDNTLIYTAIFNMMIESLALVN</sequence>
<evidence type="ECO:0000256" key="3">
    <source>
        <dbReference type="ARBA" id="ARBA00022729"/>
    </source>
</evidence>
<dbReference type="EMBL" id="LBUU01000008">
    <property type="protein sequence ID" value="KKQ69921.1"/>
    <property type="molecule type" value="Genomic_DNA"/>
</dbReference>
<keyword evidence="3" id="KW-0732">Signal</keyword>
<dbReference type="PATRIC" id="fig|1618638.3.peg.938"/>
<evidence type="ECO:0000256" key="5">
    <source>
        <dbReference type="SAM" id="MobiDB-lite"/>
    </source>
</evidence>
<keyword evidence="6" id="KW-0472">Membrane</keyword>
<dbReference type="Proteomes" id="UP000034022">
    <property type="component" value="Unassembled WGS sequence"/>
</dbReference>
<keyword evidence="2" id="KW-0964">Secreted</keyword>
<evidence type="ECO:0000256" key="4">
    <source>
        <dbReference type="ARBA" id="ARBA00022837"/>
    </source>
</evidence>
<dbReference type="InterPro" id="IPR059100">
    <property type="entry name" value="TSP3_bac"/>
</dbReference>